<name>A0A1G8F972_9NOCA</name>
<protein>
    <submittedName>
        <fullName evidence="1">Uncharacterized protein</fullName>
    </submittedName>
</protein>
<organism evidence="1 2">
    <name type="scientific">Rhodococcus triatomae</name>
    <dbReference type="NCBI Taxonomy" id="300028"/>
    <lineage>
        <taxon>Bacteria</taxon>
        <taxon>Bacillati</taxon>
        <taxon>Actinomycetota</taxon>
        <taxon>Actinomycetes</taxon>
        <taxon>Mycobacteriales</taxon>
        <taxon>Nocardiaceae</taxon>
        <taxon>Rhodococcus</taxon>
    </lineage>
</organism>
<evidence type="ECO:0000313" key="2">
    <source>
        <dbReference type="Proteomes" id="UP000183263"/>
    </source>
</evidence>
<dbReference type="OrthoDB" id="3214389at2"/>
<dbReference type="AlphaFoldDB" id="A0A1G8F972"/>
<proteinExistence type="predicted"/>
<evidence type="ECO:0000313" key="1">
    <source>
        <dbReference type="EMBL" id="SDH78723.1"/>
    </source>
</evidence>
<gene>
    <name evidence="1" type="ORF">SAMN05444695_103213</name>
</gene>
<reference evidence="1 2" key="1">
    <citation type="submission" date="2016-10" db="EMBL/GenBank/DDBJ databases">
        <authorList>
            <person name="de Groot N.N."/>
        </authorList>
    </citation>
    <scope>NUCLEOTIDE SEQUENCE [LARGE SCALE GENOMIC DNA]</scope>
    <source>
        <strain evidence="1 2">DSM 44892</strain>
    </source>
</reference>
<dbReference type="InterPro" id="IPR054206">
    <property type="entry name" value="DUF6912"/>
</dbReference>
<dbReference type="Pfam" id="PF21853">
    <property type="entry name" value="DUF6912"/>
    <property type="match status" value="1"/>
</dbReference>
<accession>A0A1G8F972</accession>
<dbReference type="EMBL" id="FNDN01000003">
    <property type="protein sequence ID" value="SDH78723.1"/>
    <property type="molecule type" value="Genomic_DNA"/>
</dbReference>
<keyword evidence="2" id="KW-1185">Reference proteome</keyword>
<dbReference type="Proteomes" id="UP000183263">
    <property type="component" value="Unassembled WGS sequence"/>
</dbReference>
<sequence length="177" mass="18951">MPVGDGGGDAVTRVYIPATIESLTRLVEDRRLDPMSRTAFAVTPTLREAYASGDDEELEAVAMAEAARASLRLLAAKEGEDGVRFRRAVIAADVADVTVRPDLDDAVVRLAGPVSIDEVASVHVDLEAAEPDIERAVAVVDEADLGDPEAEFVLGDAEDHPLAWYATQELPFLLELL</sequence>